<sequence>MLKFVKHTMENISGIEIYPIISLLIFFFFFVGLYFWVFTYKKEKINQLSNLPFSEGTSDEFLKL</sequence>
<keyword evidence="3" id="KW-1185">Reference proteome</keyword>
<dbReference type="EMBL" id="BAABIP010000015">
    <property type="protein sequence ID" value="GAA4767879.1"/>
    <property type="molecule type" value="Genomic_DNA"/>
</dbReference>
<evidence type="ECO:0008006" key="4">
    <source>
        <dbReference type="Google" id="ProtNLM"/>
    </source>
</evidence>
<keyword evidence="1" id="KW-0472">Membrane</keyword>
<protein>
    <recommendedName>
        <fullName evidence="4">CcoQ/FixQ family Cbb3-type cytochrome c oxidase assembly chaperone</fullName>
    </recommendedName>
</protein>
<name>A0ABP8ZX75_9FLAO</name>
<evidence type="ECO:0000313" key="2">
    <source>
        <dbReference type="EMBL" id="GAA4767879.1"/>
    </source>
</evidence>
<keyword evidence="1" id="KW-1133">Transmembrane helix</keyword>
<proteinExistence type="predicted"/>
<reference evidence="3" key="1">
    <citation type="journal article" date="2019" name="Int. J. Syst. Evol. Microbiol.">
        <title>The Global Catalogue of Microorganisms (GCM) 10K type strain sequencing project: providing services to taxonomists for standard genome sequencing and annotation.</title>
        <authorList>
            <consortium name="The Broad Institute Genomics Platform"/>
            <consortium name="The Broad Institute Genome Sequencing Center for Infectious Disease"/>
            <person name="Wu L."/>
            <person name="Ma J."/>
        </authorList>
    </citation>
    <scope>NUCLEOTIDE SEQUENCE [LARGE SCALE GENOMIC DNA]</scope>
    <source>
        <strain evidence="3">JCM 18198</strain>
    </source>
</reference>
<evidence type="ECO:0000313" key="3">
    <source>
        <dbReference type="Proteomes" id="UP001500141"/>
    </source>
</evidence>
<gene>
    <name evidence="2" type="ORF">GCM10023230_17140</name>
</gene>
<comment type="caution">
    <text evidence="2">The sequence shown here is derived from an EMBL/GenBank/DDBJ whole genome shotgun (WGS) entry which is preliminary data.</text>
</comment>
<accession>A0ABP8ZX75</accession>
<dbReference type="RefSeq" id="WP_264542025.1">
    <property type="nucleotide sequence ID" value="NZ_BAABIP010000015.1"/>
</dbReference>
<keyword evidence="1" id="KW-0812">Transmembrane</keyword>
<evidence type="ECO:0000256" key="1">
    <source>
        <dbReference type="SAM" id="Phobius"/>
    </source>
</evidence>
<dbReference type="Proteomes" id="UP001500141">
    <property type="component" value="Unassembled WGS sequence"/>
</dbReference>
<organism evidence="2 3">
    <name type="scientific">Flavobacterium hankyongi</name>
    <dbReference type="NCBI Taxonomy" id="1176532"/>
    <lineage>
        <taxon>Bacteria</taxon>
        <taxon>Pseudomonadati</taxon>
        <taxon>Bacteroidota</taxon>
        <taxon>Flavobacteriia</taxon>
        <taxon>Flavobacteriales</taxon>
        <taxon>Flavobacteriaceae</taxon>
        <taxon>Flavobacterium</taxon>
    </lineage>
</organism>
<feature type="transmembrane region" description="Helical" evidence="1">
    <location>
        <begin position="20"/>
        <end position="38"/>
    </location>
</feature>